<evidence type="ECO:0000313" key="4">
    <source>
        <dbReference type="Proteomes" id="UP001147700"/>
    </source>
</evidence>
<accession>A0ABT4RC52</accession>
<sequence>MQVLRRSMVGTVVALGVTAGIAYAAIPSGDGTIHACMLKEVGTIRLIDPGKSGLQGKCSGLETKLTWNQKGQPGPAGPQGEPGPRGETGAAGPQGATGPAGPQGEPGPQGAAGATGATGPQGATGPTGPRGETGAPGPQGPAGVSGHQIVSAETDVVAGGGVTGVLYCPEGKKPTGGGWLVEPANADVSIFSSGPSQDGRAWTGGVFNRSGVSAHIRLSVICMTATEGEQALTRRAGGPVFAPLD</sequence>
<comment type="caution">
    <text evidence="3">The sequence shown here is derived from an EMBL/GenBank/DDBJ whole genome shotgun (WGS) entry which is preliminary data.</text>
</comment>
<evidence type="ECO:0000313" key="3">
    <source>
        <dbReference type="EMBL" id="MDA0136104.1"/>
    </source>
</evidence>
<feature type="signal peptide" evidence="2">
    <location>
        <begin position="1"/>
        <end position="24"/>
    </location>
</feature>
<evidence type="ECO:0000256" key="2">
    <source>
        <dbReference type="SAM" id="SignalP"/>
    </source>
</evidence>
<evidence type="ECO:0000256" key="1">
    <source>
        <dbReference type="SAM" id="MobiDB-lite"/>
    </source>
</evidence>
<dbReference type="Pfam" id="PF01391">
    <property type="entry name" value="Collagen"/>
    <property type="match status" value="1"/>
</dbReference>
<dbReference type="EMBL" id="JAPCID010000001">
    <property type="protein sequence ID" value="MDA0136104.1"/>
    <property type="molecule type" value="Genomic_DNA"/>
</dbReference>
<keyword evidence="4" id="KW-1185">Reference proteome</keyword>
<gene>
    <name evidence="3" type="ORF">OJ962_01240</name>
</gene>
<feature type="chain" id="PRO_5047372816" evidence="2">
    <location>
        <begin position="25"/>
        <end position="245"/>
    </location>
</feature>
<feature type="compositionally biased region" description="Low complexity" evidence="1">
    <location>
        <begin position="85"/>
        <end position="129"/>
    </location>
</feature>
<dbReference type="PANTHER" id="PTHR24637">
    <property type="entry name" value="COLLAGEN"/>
    <property type="match status" value="1"/>
</dbReference>
<dbReference type="PANTHER" id="PTHR24637:SF421">
    <property type="entry name" value="CUTICLE COLLAGEN DPY-2"/>
    <property type="match status" value="1"/>
</dbReference>
<name>A0ABT4RC52_9ACTN</name>
<reference evidence="3" key="1">
    <citation type="submission" date="2022-10" db="EMBL/GenBank/DDBJ databases">
        <title>The WGS of Solirubrobacter sp. CPCC 204708.</title>
        <authorList>
            <person name="Jiang Z."/>
        </authorList>
    </citation>
    <scope>NUCLEOTIDE SEQUENCE</scope>
    <source>
        <strain evidence="3">CPCC 204708</strain>
    </source>
</reference>
<organism evidence="3 4">
    <name type="scientific">Solirubrobacter deserti</name>
    <dbReference type="NCBI Taxonomy" id="2282478"/>
    <lineage>
        <taxon>Bacteria</taxon>
        <taxon>Bacillati</taxon>
        <taxon>Actinomycetota</taxon>
        <taxon>Thermoleophilia</taxon>
        <taxon>Solirubrobacterales</taxon>
        <taxon>Solirubrobacteraceae</taxon>
        <taxon>Solirubrobacter</taxon>
    </lineage>
</organism>
<keyword evidence="2" id="KW-0732">Signal</keyword>
<dbReference type="RefSeq" id="WP_202954619.1">
    <property type="nucleotide sequence ID" value="NZ_JAPCID010000001.1"/>
</dbReference>
<protein>
    <submittedName>
        <fullName evidence="3">Collagen-like protein</fullName>
    </submittedName>
</protein>
<dbReference type="InterPro" id="IPR008160">
    <property type="entry name" value="Collagen"/>
</dbReference>
<feature type="region of interest" description="Disordered" evidence="1">
    <location>
        <begin position="65"/>
        <end position="146"/>
    </location>
</feature>
<proteinExistence type="predicted"/>
<dbReference type="Gene3D" id="1.20.5.320">
    <property type="entry name" value="6-Phosphogluconate Dehydrogenase, domain 3"/>
    <property type="match status" value="1"/>
</dbReference>
<dbReference type="Proteomes" id="UP001147700">
    <property type="component" value="Unassembled WGS sequence"/>
</dbReference>